<organism evidence="1 2">
    <name type="scientific">Phaeocystidibacter marisrubri</name>
    <dbReference type="NCBI Taxonomy" id="1577780"/>
    <lineage>
        <taxon>Bacteria</taxon>
        <taxon>Pseudomonadati</taxon>
        <taxon>Bacteroidota</taxon>
        <taxon>Flavobacteriia</taxon>
        <taxon>Flavobacteriales</taxon>
        <taxon>Phaeocystidibacteraceae</taxon>
        <taxon>Phaeocystidibacter</taxon>
    </lineage>
</organism>
<accession>A0A6L3ZE72</accession>
<name>A0A6L3ZE72_9FLAO</name>
<dbReference type="SUPFAM" id="SSF48371">
    <property type="entry name" value="ARM repeat"/>
    <property type="match status" value="1"/>
</dbReference>
<dbReference type="Proteomes" id="UP000484164">
    <property type="component" value="Unassembled WGS sequence"/>
</dbReference>
<dbReference type="RefSeq" id="WP_151693581.1">
    <property type="nucleotide sequence ID" value="NZ_BMGX01000001.1"/>
</dbReference>
<evidence type="ECO:0000313" key="2">
    <source>
        <dbReference type="Proteomes" id="UP000484164"/>
    </source>
</evidence>
<dbReference type="OrthoDB" id="9775346at2"/>
<protein>
    <submittedName>
        <fullName evidence="1">DNA alkylation repair protein</fullName>
    </submittedName>
</protein>
<dbReference type="InterPro" id="IPR016024">
    <property type="entry name" value="ARM-type_fold"/>
</dbReference>
<dbReference type="InterPro" id="IPR014825">
    <property type="entry name" value="DNA_alkylation"/>
</dbReference>
<comment type="caution">
    <text evidence="1">The sequence shown here is derived from an EMBL/GenBank/DDBJ whole genome shotgun (WGS) entry which is preliminary data.</text>
</comment>
<dbReference type="Gene3D" id="1.25.10.90">
    <property type="match status" value="1"/>
</dbReference>
<sequence>MVVDELLVALEALSIPKRKEHNPKFFKAGKGEYAEGDKFIGNKVPDMRTVAKDFAPKMTDAGFVQGLHSEWHELRLTVLFMMIIQYKKAKKDPVRREEIIQIYLNNLEGVNNWDLVDSSAPYLLGDWLMDKDRQLLRDFATSGNLWKQRIAMVTTYWFIKKGEYNDTLELAEILLFHKHDLIHKAVGWMLREMGNKNEDLLRQFLKHHAHHMPRTALRYSIEKLDAEERQHWMTAKDRV</sequence>
<reference evidence="1 2" key="1">
    <citation type="submission" date="2019-10" db="EMBL/GenBank/DDBJ databases">
        <title>Genome sequence of Phaeocystidibacter marisrubri JCM30614 (type strain).</title>
        <authorList>
            <person name="Bowman J.P."/>
        </authorList>
    </citation>
    <scope>NUCLEOTIDE SEQUENCE [LARGE SCALE GENOMIC DNA]</scope>
    <source>
        <strain evidence="1 2">JCM 30614</strain>
    </source>
</reference>
<dbReference type="PANTHER" id="PTHR34070">
    <property type="entry name" value="ARMADILLO-TYPE FOLD"/>
    <property type="match status" value="1"/>
</dbReference>
<keyword evidence="2" id="KW-1185">Reference proteome</keyword>
<dbReference type="EMBL" id="WBVQ01000002">
    <property type="protein sequence ID" value="KAB2816153.1"/>
    <property type="molecule type" value="Genomic_DNA"/>
</dbReference>
<dbReference type="CDD" id="cd06561">
    <property type="entry name" value="AlkD_like"/>
    <property type="match status" value="1"/>
</dbReference>
<dbReference type="AlphaFoldDB" id="A0A6L3ZE72"/>
<dbReference type="PANTHER" id="PTHR34070:SF1">
    <property type="entry name" value="DNA ALKYLATION REPAIR PROTEIN"/>
    <property type="match status" value="1"/>
</dbReference>
<evidence type="ECO:0000313" key="1">
    <source>
        <dbReference type="EMBL" id="KAB2816153.1"/>
    </source>
</evidence>
<proteinExistence type="predicted"/>
<dbReference type="Pfam" id="PF08713">
    <property type="entry name" value="DNA_alkylation"/>
    <property type="match status" value="1"/>
</dbReference>
<gene>
    <name evidence="1" type="ORF">F8C82_10725</name>
</gene>